<dbReference type="InterPro" id="IPR015424">
    <property type="entry name" value="PyrdxlP-dep_Trfase"/>
</dbReference>
<dbReference type="PANTHER" id="PTHR13693:SF3">
    <property type="entry name" value="LD36009P"/>
    <property type="match status" value="1"/>
</dbReference>
<dbReference type="AlphaFoldDB" id="A0AAP2DYH6"/>
<proteinExistence type="predicted"/>
<dbReference type="SUPFAM" id="SSF53383">
    <property type="entry name" value="PLP-dependent transferases"/>
    <property type="match status" value="1"/>
</dbReference>
<comment type="caution">
    <text evidence="4">The sequence shown here is derived from an EMBL/GenBank/DDBJ whole genome shotgun (WGS) entry which is preliminary data.</text>
</comment>
<evidence type="ECO:0000256" key="2">
    <source>
        <dbReference type="ARBA" id="ARBA00022679"/>
    </source>
</evidence>
<protein>
    <submittedName>
        <fullName evidence="4">Aminotransferase class I/II-fold pyridoxal phosphate-dependent enzyme</fullName>
    </submittedName>
</protein>
<sequence length="814" mass="92800">MPRSTNKFINTIDECLTNGVRSGIFQVATEDGSLNGRQVTIAGRQVVNFGSCSYLGLEMDDRLKQGAIDATLRYGTQYSSSRAYSSCHLYEELESLFYKIFDNNPAVLAATTTLAHVAAIPILVQNDDLVILDHQVHGSVQLAAQLAKAQGTRVEMIKHNRMDMLETLIAENPNKYNRIWYMADGLYSMYGDFAPMKDIVYLLEKYHNFHLYIDDAHGMSWKGNNGNGYVLSQIPLHPKMVLTTSLAKGFGTGGGVTVMSDKEMMRKILTCGSSYTFSGPVQPPMLGASVASAKIHLTEEIYTLQNRLKHKIDLTKAIIDQYDLPLVYPSDSPIFYLALGLPRTGYNMVKRLLKEGFFTNIGIFPGVPVNCTGLRLPITNGHTDQDIKNLLEIFHYHFPKVLEEEGITVDKLSASFKAPFTQTKKHFAGATLFNKQDAFHVQHETTIKKVDPEVWNKLLGESNYDWEGCRFMEETFCNNEETENNWRLHYLIIKDLSDKVVLATFFTELICKDDMIAPSSVSEQVEEVRKKDKYYLTSKVIMMGSLITEGNHLFLDRSHPLWKTAVLEMLRIMNEVKQRSGASMLQLRDLHSSDNEMADFLIQEGFIKVEMPETHSVPDLTTWHTEDEFMKRLSGPNRWHFRRKILDNKHFFNVTVLADEQKQREGRIDEWYGLYSNVKGKSLAINTYGLPRRYFENIARHPSWEVIQLKLKPEYAGHEPVVALGFCYRSAQNNYAIVLVGLNYEYVVSHGSYRQTLYQSILRANALTCNRHYMGMDAAIEKQRFGVDVVSKSVYIQADDNFNLELLATVYSKK</sequence>
<feature type="domain" description="Aminotransferase class I/classII large" evidence="3">
    <location>
        <begin position="45"/>
        <end position="392"/>
    </location>
</feature>
<dbReference type="InterPro" id="IPR015421">
    <property type="entry name" value="PyrdxlP-dep_Trfase_major"/>
</dbReference>
<dbReference type="InterPro" id="IPR015422">
    <property type="entry name" value="PyrdxlP-dep_Trfase_small"/>
</dbReference>
<dbReference type="InterPro" id="IPR004839">
    <property type="entry name" value="Aminotransferase_I/II_large"/>
</dbReference>
<name>A0AAP2DYH6_9BACT</name>
<organism evidence="4 5">
    <name type="scientific">Dawidia cretensis</name>
    <dbReference type="NCBI Taxonomy" id="2782350"/>
    <lineage>
        <taxon>Bacteria</taxon>
        <taxon>Pseudomonadati</taxon>
        <taxon>Bacteroidota</taxon>
        <taxon>Cytophagia</taxon>
        <taxon>Cytophagales</taxon>
        <taxon>Chryseotaleaceae</taxon>
        <taxon>Dawidia</taxon>
    </lineage>
</organism>
<dbReference type="PANTHER" id="PTHR13693">
    <property type="entry name" value="CLASS II AMINOTRANSFERASE/8-AMINO-7-OXONONANOATE SYNTHASE"/>
    <property type="match status" value="1"/>
</dbReference>
<evidence type="ECO:0000259" key="3">
    <source>
        <dbReference type="Pfam" id="PF00155"/>
    </source>
</evidence>
<evidence type="ECO:0000256" key="1">
    <source>
        <dbReference type="ARBA" id="ARBA00001933"/>
    </source>
</evidence>
<gene>
    <name evidence="4" type="ORF">KK062_11015</name>
</gene>
<dbReference type="GO" id="GO:0030170">
    <property type="term" value="F:pyridoxal phosphate binding"/>
    <property type="evidence" value="ECO:0007669"/>
    <property type="project" value="InterPro"/>
</dbReference>
<dbReference type="Gene3D" id="3.90.1150.10">
    <property type="entry name" value="Aspartate Aminotransferase, domain 1"/>
    <property type="match status" value="1"/>
</dbReference>
<evidence type="ECO:0000313" key="5">
    <source>
        <dbReference type="Proteomes" id="UP001319080"/>
    </source>
</evidence>
<dbReference type="EMBL" id="JAHESE010000008">
    <property type="protein sequence ID" value="MBT1708759.1"/>
    <property type="molecule type" value="Genomic_DNA"/>
</dbReference>
<dbReference type="Gene3D" id="3.40.640.10">
    <property type="entry name" value="Type I PLP-dependent aspartate aminotransferase-like (Major domain)"/>
    <property type="match status" value="1"/>
</dbReference>
<keyword evidence="2" id="KW-0808">Transferase</keyword>
<accession>A0AAP2DYH6</accession>
<dbReference type="GO" id="GO:0008483">
    <property type="term" value="F:transaminase activity"/>
    <property type="evidence" value="ECO:0007669"/>
    <property type="project" value="UniProtKB-KW"/>
</dbReference>
<evidence type="ECO:0000313" key="4">
    <source>
        <dbReference type="EMBL" id="MBT1708759.1"/>
    </source>
</evidence>
<dbReference type="Proteomes" id="UP001319080">
    <property type="component" value="Unassembled WGS sequence"/>
</dbReference>
<dbReference type="InterPro" id="IPR050087">
    <property type="entry name" value="AON_synthase_class-II"/>
</dbReference>
<keyword evidence="5" id="KW-1185">Reference proteome</keyword>
<keyword evidence="4" id="KW-0032">Aminotransferase</keyword>
<dbReference type="RefSeq" id="WP_254084352.1">
    <property type="nucleotide sequence ID" value="NZ_JAHESE010000008.1"/>
</dbReference>
<comment type="cofactor">
    <cofactor evidence="1">
        <name>pyridoxal 5'-phosphate</name>
        <dbReference type="ChEBI" id="CHEBI:597326"/>
    </cofactor>
</comment>
<dbReference type="Pfam" id="PF00155">
    <property type="entry name" value="Aminotran_1_2"/>
    <property type="match status" value="1"/>
</dbReference>
<reference evidence="4 5" key="1">
    <citation type="submission" date="2021-05" db="EMBL/GenBank/DDBJ databases">
        <title>A Polyphasic approach of four new species of the genus Ohtaekwangia: Ohtaekwangia histidinii sp. nov., Ohtaekwangia cretensis sp. nov., Ohtaekwangia indiensis sp. nov., Ohtaekwangia reichenbachii sp. nov. from diverse environment.</title>
        <authorList>
            <person name="Octaviana S."/>
        </authorList>
    </citation>
    <scope>NUCLEOTIDE SEQUENCE [LARGE SCALE GENOMIC DNA]</scope>
    <source>
        <strain evidence="4 5">PWU5</strain>
    </source>
</reference>